<proteinExistence type="predicted"/>
<dbReference type="AlphaFoldDB" id="G2Z568"/>
<keyword evidence="2" id="KW-1185">Reference proteome</keyword>
<protein>
    <recommendedName>
        <fullName evidence="3">Ysc84 actin-binding domain-containing protein</fullName>
    </recommendedName>
</protein>
<evidence type="ECO:0008006" key="3">
    <source>
        <dbReference type="Google" id="ProtNLM"/>
    </source>
</evidence>
<sequence length="179" mass="19477">MFVSALNHSMRHTMNKMGDNYDKPKPPKFRWRHLFGPDALYVAGAEDLGIGVGIGFEHGAIIIFRGKDAGIYPAQDFGVGVSTASGSLSVEAVKLYYSGDTLTKDVFYGNRYEANFGADALGHIGFTGVYAPMKDGNMVWGYVVTLGVGFSATIFSGNINYGRTQTNWDSMIPNLVNKK</sequence>
<name>G2Z568_FLABF</name>
<accession>G2Z568</accession>
<reference evidence="1 2" key="1">
    <citation type="journal article" date="2011" name="Appl. Environ. Microbiol.">
        <title>Complete genome sequence of the fish pathogen Flavobacterium branchiophilum.</title>
        <authorList>
            <consortium name="1:IP"/>
            <consortium name="Microbial Evolutionary Genomics,F-75015 Paris"/>
            <consortium name="France 2:CNRS"/>
            <consortium name="URA2171"/>
            <consortium name="F-75015 Paris,France 3:Unite de Virologie et Immunologie Mol."/>
            <consortium name="INRA,78352 Jouy en Josas Cedex"/>
            <consortium name="France. 4:Unite de Mathemathique"/>
            <consortium name="Informatique et Genome,INRA"/>
            <consortium name="78352 Jouy en Josas Cedex"/>
            <consortium name="France. 5:CEA/Genoscope"/>
            <consortium name="Evry"/>
            <consortium name="France"/>
            <person name="Touchon M."/>
            <person name="Barbier P."/>
            <person name="Bernardet J.F."/>
            <person name="Loux V."/>
            <person name="Vacherie B."/>
            <person name="Barbe V."/>
            <person name="Rocha E.P."/>
            <person name="Duchaud E."/>
        </authorList>
    </citation>
    <scope>NUCLEOTIDE SEQUENCE [LARGE SCALE GENOMIC DNA]</scope>
    <source>
        <strain evidence="1 2">FL-15</strain>
    </source>
</reference>
<evidence type="ECO:0000313" key="1">
    <source>
        <dbReference type="EMBL" id="CCB68574.1"/>
    </source>
</evidence>
<dbReference type="HOGENOM" id="CLU_1501378_0_0_10"/>
<dbReference type="Proteomes" id="UP000009186">
    <property type="component" value="Chromosome"/>
</dbReference>
<evidence type="ECO:0000313" key="2">
    <source>
        <dbReference type="Proteomes" id="UP000009186"/>
    </source>
</evidence>
<gene>
    <name evidence="1" type="ordered locus">FBFL15_0452</name>
</gene>
<dbReference type="EMBL" id="FQ859183">
    <property type="protein sequence ID" value="CCB68574.1"/>
    <property type="molecule type" value="Genomic_DNA"/>
</dbReference>
<organism evidence="1 2">
    <name type="scientific">Flavobacterium branchiophilum (strain FL-15)</name>
    <dbReference type="NCBI Taxonomy" id="1034807"/>
    <lineage>
        <taxon>Bacteria</taxon>
        <taxon>Pseudomonadati</taxon>
        <taxon>Bacteroidota</taxon>
        <taxon>Flavobacteriia</taxon>
        <taxon>Flavobacteriales</taxon>
        <taxon>Flavobacteriaceae</taxon>
        <taxon>Flavobacterium</taxon>
    </lineage>
</organism>
<dbReference type="KEGG" id="fbr:FBFL15_0452"/>